<evidence type="ECO:0000256" key="5">
    <source>
        <dbReference type="ARBA" id="ARBA00023128"/>
    </source>
</evidence>
<feature type="region of interest" description="Disordered" evidence="10">
    <location>
        <begin position="171"/>
        <end position="203"/>
    </location>
</feature>
<name>H3B5D0_LATCH</name>
<dbReference type="Bgee" id="ENSLACG00000015070">
    <property type="expression patterns" value="Expressed in mesonephros and 6 other cell types or tissues"/>
</dbReference>
<proteinExistence type="inferred from homology"/>
<dbReference type="FunFam" id="6.10.250.3440:FF:000001">
    <property type="entry name" value="Mitochondrial ribosomal protein L40"/>
    <property type="match status" value="1"/>
</dbReference>
<keyword evidence="4" id="KW-0689">Ribosomal protein</keyword>
<dbReference type="GeneTree" id="ENSGT00390000010239"/>
<accession>H3B5D0</accession>
<sequence length="203" mass="23572">QHPLVSLCSALLSRSLSLLPETSQNAPMRGSHWQTSLLDLRNALPMRCRAEPRKKKRVDPKRELAAKERLKKKMKKLERIPPELIPIEDFTTPAKYLDETRRRDLPKLGFEESERRALLMKEWARYKQKQHEEEVEAVEAMLEAQREALQELRQESEELYQAAMKCDQGLIPLESHGPCNTPPLPGYQAPEGKYNDITRAYTQ</sequence>
<dbReference type="STRING" id="7897.ENSLACP00000017101"/>
<evidence type="ECO:0000256" key="3">
    <source>
        <dbReference type="ARBA" id="ARBA00022946"/>
    </source>
</evidence>
<evidence type="ECO:0000256" key="4">
    <source>
        <dbReference type="ARBA" id="ARBA00022980"/>
    </source>
</evidence>
<dbReference type="AlphaFoldDB" id="H3B5D0"/>
<evidence type="ECO:0000313" key="13">
    <source>
        <dbReference type="Proteomes" id="UP000008672"/>
    </source>
</evidence>
<evidence type="ECO:0000256" key="10">
    <source>
        <dbReference type="SAM" id="MobiDB-lite"/>
    </source>
</evidence>
<dbReference type="Gene3D" id="6.10.250.3440">
    <property type="match status" value="1"/>
</dbReference>
<feature type="signal peptide" evidence="11">
    <location>
        <begin position="1"/>
        <end position="17"/>
    </location>
</feature>
<keyword evidence="13" id="KW-1185">Reference proteome</keyword>
<reference evidence="12" key="3">
    <citation type="submission" date="2025-09" db="UniProtKB">
        <authorList>
            <consortium name="Ensembl"/>
        </authorList>
    </citation>
    <scope>IDENTIFICATION</scope>
</reference>
<dbReference type="InterPro" id="IPR019192">
    <property type="entry name" value="Ribosomal_mL40"/>
</dbReference>
<dbReference type="InParanoid" id="H3B5D0"/>
<dbReference type="PANTHER" id="PTHR13359:SF2">
    <property type="entry name" value="LARGE RIBOSOMAL SUBUNIT PROTEIN ML40"/>
    <property type="match status" value="1"/>
</dbReference>
<dbReference type="OMA" id="KEWARYK"/>
<evidence type="ECO:0000256" key="6">
    <source>
        <dbReference type="ARBA" id="ARBA00023274"/>
    </source>
</evidence>
<keyword evidence="9" id="KW-0175">Coiled coil</keyword>
<keyword evidence="5" id="KW-0496">Mitochondrion</keyword>
<dbReference type="Ensembl" id="ENSLACT00000017226.1">
    <property type="protein sequence ID" value="ENSLACP00000017101.1"/>
    <property type="gene ID" value="ENSLACG00000015070.1"/>
</dbReference>
<organism evidence="12 13">
    <name type="scientific">Latimeria chalumnae</name>
    <name type="common">Coelacanth</name>
    <dbReference type="NCBI Taxonomy" id="7897"/>
    <lineage>
        <taxon>Eukaryota</taxon>
        <taxon>Metazoa</taxon>
        <taxon>Chordata</taxon>
        <taxon>Craniata</taxon>
        <taxon>Vertebrata</taxon>
        <taxon>Euteleostomi</taxon>
        <taxon>Coelacanthiformes</taxon>
        <taxon>Coelacanthidae</taxon>
        <taxon>Latimeria</taxon>
    </lineage>
</organism>
<reference evidence="12" key="2">
    <citation type="submission" date="2025-08" db="UniProtKB">
        <authorList>
            <consortium name="Ensembl"/>
        </authorList>
    </citation>
    <scope>IDENTIFICATION</scope>
</reference>
<dbReference type="PANTHER" id="PTHR13359">
    <property type="entry name" value="39S RIBOSOMAL PROTEIN L40, MITOCHONDRIAL"/>
    <property type="match status" value="1"/>
</dbReference>
<protein>
    <recommendedName>
        <fullName evidence="7">Large ribosomal subunit protein mL40</fullName>
    </recommendedName>
    <alternativeName>
        <fullName evidence="8">39S ribosomal protein L40, mitochondrial</fullName>
    </alternativeName>
</protein>
<evidence type="ECO:0000256" key="1">
    <source>
        <dbReference type="ARBA" id="ARBA00004173"/>
    </source>
</evidence>
<evidence type="ECO:0000256" key="7">
    <source>
        <dbReference type="ARBA" id="ARBA00035192"/>
    </source>
</evidence>
<keyword evidence="6" id="KW-0687">Ribonucleoprotein</keyword>
<dbReference type="FunCoup" id="H3B5D0">
    <property type="interactions" value="2107"/>
</dbReference>
<evidence type="ECO:0000256" key="9">
    <source>
        <dbReference type="SAM" id="Coils"/>
    </source>
</evidence>
<evidence type="ECO:0000256" key="11">
    <source>
        <dbReference type="SAM" id="SignalP"/>
    </source>
</evidence>
<comment type="similarity">
    <text evidence="2">Belongs to the mitochondrion-specific ribosomal protein mL40 family.</text>
</comment>
<evidence type="ECO:0000256" key="2">
    <source>
        <dbReference type="ARBA" id="ARBA00009360"/>
    </source>
</evidence>
<feature type="coiled-coil region" evidence="9">
    <location>
        <begin position="128"/>
        <end position="162"/>
    </location>
</feature>
<dbReference type="Pfam" id="PF09812">
    <property type="entry name" value="MRP-L28"/>
    <property type="match status" value="1"/>
</dbReference>
<evidence type="ECO:0000313" key="12">
    <source>
        <dbReference type="Ensembl" id="ENSLACP00000017101.1"/>
    </source>
</evidence>
<dbReference type="eggNOG" id="KOG4778">
    <property type="taxonomic scope" value="Eukaryota"/>
</dbReference>
<dbReference type="InterPro" id="IPR039145">
    <property type="entry name" value="Ribosomal_mL40_metazoa/plant"/>
</dbReference>
<evidence type="ECO:0000256" key="8">
    <source>
        <dbReference type="ARBA" id="ARBA00083752"/>
    </source>
</evidence>
<feature type="chain" id="PRO_5003580911" description="Large ribosomal subunit protein mL40" evidence="11">
    <location>
        <begin position="18"/>
        <end position="203"/>
    </location>
</feature>
<keyword evidence="3" id="KW-0809">Transit peptide</keyword>
<dbReference type="GO" id="GO:0005762">
    <property type="term" value="C:mitochondrial large ribosomal subunit"/>
    <property type="evidence" value="ECO:0007669"/>
    <property type="project" value="InterPro"/>
</dbReference>
<dbReference type="HOGENOM" id="CLU_087493_0_0_1"/>
<dbReference type="EMBL" id="AFYH01024004">
    <property type="status" value="NOT_ANNOTATED_CDS"/>
    <property type="molecule type" value="Genomic_DNA"/>
</dbReference>
<keyword evidence="11" id="KW-0732">Signal</keyword>
<dbReference type="Proteomes" id="UP000008672">
    <property type="component" value="Unassembled WGS sequence"/>
</dbReference>
<comment type="subcellular location">
    <subcellularLocation>
        <location evidence="1">Mitochondrion</location>
    </subcellularLocation>
</comment>
<gene>
    <name evidence="12" type="primary">MRPL40</name>
</gene>
<reference evidence="13" key="1">
    <citation type="submission" date="2011-08" db="EMBL/GenBank/DDBJ databases">
        <title>The draft genome of Latimeria chalumnae.</title>
        <authorList>
            <person name="Di Palma F."/>
            <person name="Alfoldi J."/>
            <person name="Johnson J."/>
            <person name="Berlin A."/>
            <person name="Gnerre S."/>
            <person name="Jaffe D."/>
            <person name="MacCallum I."/>
            <person name="Young S."/>
            <person name="Walker B.J."/>
            <person name="Lander E."/>
            <person name="Lindblad-Toh K."/>
        </authorList>
    </citation>
    <scope>NUCLEOTIDE SEQUENCE [LARGE SCALE GENOMIC DNA]</scope>
    <source>
        <strain evidence="13">Wild caught</strain>
    </source>
</reference>